<dbReference type="GO" id="GO:0016020">
    <property type="term" value="C:membrane"/>
    <property type="evidence" value="ECO:0007669"/>
    <property type="project" value="UniProtKB-SubCell"/>
</dbReference>
<evidence type="ECO:0000256" key="2">
    <source>
        <dbReference type="ARBA" id="ARBA00005928"/>
    </source>
</evidence>
<evidence type="ECO:0000256" key="8">
    <source>
        <dbReference type="ARBA" id="ARBA00023136"/>
    </source>
</evidence>
<dbReference type="FunFam" id="3.40.50.720:FF:000143">
    <property type="entry name" value="Fatty acyl-CoA reductase"/>
    <property type="match status" value="1"/>
</dbReference>
<keyword evidence="3 10" id="KW-0444">Lipid biosynthesis</keyword>
<dbReference type="InParanoid" id="A0A194QMY3"/>
<dbReference type="SUPFAM" id="SSF51735">
    <property type="entry name" value="NAD(P)-binding Rossmann-fold domains"/>
    <property type="match status" value="2"/>
</dbReference>
<evidence type="ECO:0000313" key="13">
    <source>
        <dbReference type="EMBL" id="KPJ06882.1"/>
    </source>
</evidence>
<dbReference type="GO" id="GO:0005777">
    <property type="term" value="C:peroxisome"/>
    <property type="evidence" value="ECO:0007669"/>
    <property type="project" value="TreeGrafter"/>
</dbReference>
<accession>A0A194QMY3</accession>
<comment type="subcellular location">
    <subcellularLocation>
        <location evidence="1">Membrane</location>
        <topology evidence="1">Multi-pass membrane protein</topology>
    </subcellularLocation>
</comment>
<evidence type="ECO:0000256" key="9">
    <source>
        <dbReference type="ARBA" id="ARBA00052530"/>
    </source>
</evidence>
<dbReference type="PANTHER" id="PTHR11011:SF45">
    <property type="entry name" value="FATTY ACYL-COA REDUCTASE CG8306-RELATED"/>
    <property type="match status" value="1"/>
</dbReference>
<organism evidence="13 14">
    <name type="scientific">Papilio machaon</name>
    <name type="common">Old World swallowtail butterfly</name>
    <dbReference type="NCBI Taxonomy" id="76193"/>
    <lineage>
        <taxon>Eukaryota</taxon>
        <taxon>Metazoa</taxon>
        <taxon>Ecdysozoa</taxon>
        <taxon>Arthropoda</taxon>
        <taxon>Hexapoda</taxon>
        <taxon>Insecta</taxon>
        <taxon>Pterygota</taxon>
        <taxon>Neoptera</taxon>
        <taxon>Endopterygota</taxon>
        <taxon>Lepidoptera</taxon>
        <taxon>Glossata</taxon>
        <taxon>Ditrysia</taxon>
        <taxon>Papilionoidea</taxon>
        <taxon>Papilionidae</taxon>
        <taxon>Papilioninae</taxon>
        <taxon>Papilio</taxon>
    </lineage>
</organism>
<dbReference type="PANTHER" id="PTHR11011">
    <property type="entry name" value="MALE STERILITY PROTEIN 2-RELATED"/>
    <property type="match status" value="1"/>
</dbReference>
<comment type="function">
    <text evidence="10">Catalyzes the reduction of fatty acyl-CoA to fatty alcohols.</text>
</comment>
<sequence>MATQKAEETYKSIDQLYAGKSVFVTGGTGFLGKVFLEKLLYSCPNIDKIYVLMREKNKWDTTERIKQMLDLPMFQRLKRERPDDLKKIIAIPGNVTSPNLGISEENKIVLIKKVSHVFHFAANIKFNEPLRVAVNDNVEGTRRVLNLCHLMKNIEVFVYVSTAFSNTDQIVLEEVVYPPPASVEDVKRLTEQDDLNEEQSNKLLCGRPNTYTFAKALAEAVVNEEHGNIPTIIVRPSIVSASINDPLMGWVDNWFGATALMTTIAKGVNRIVISKSSNVVDLIPVDYVSNLTVAAGAKYKKSKEVTVYNCCTSAANPLTMGELSALITEDSIKNNFSEIMKPSLMFTQYEWLLKIITLFMQTIPAFVADCWLRLAGKPPRFMKMQTRISLVRDTLQYFTSRSWEMKCDRTRALFASLSVTDRLEFPFDPTNITWSKYIPIYFMVPESNENDFDPIIYYLLNGNETEISRFYNTENEDLNIGGEPIFSDGMWKCGTCDNINERQLMYSETNEVDTNIVDEDFVQVQVGLSFDEMRCITIESDQECTVARAAGDCTGPSVTLIVADSQRFIVRVFGEFDVLPEHSKNSYQPVADFYAGKSVLITGGAGFLGKVFIERLLFNCSEIDKIFVILREKKGVNVKQRLRDVLDNPLFSKLKKTRPNALDKIIPIEGNMESHQFGIKSADRKTILENVSVVFHSAAEVRFHKPLKYILKVNVEEGKLNNYTYSKSMAEALVAEEHGNVPTIIVRPSIVGPIKEEPLPGWLDNWNGATGLMYDMGRGVNNILHGQRDIVLDIIPVDYTVNLALVAASKCSDNNEVKVYNSCSSLDNPITCGHLEKASCEQFKKLHNGKSSLKIYFFKSPWMVSVVSMLFQLTPAYAADFWLRCRGKNPR</sequence>
<evidence type="ECO:0000256" key="1">
    <source>
        <dbReference type="ARBA" id="ARBA00004141"/>
    </source>
</evidence>
<name>A0A194QMY3_PAPMA</name>
<comment type="similarity">
    <text evidence="2 10">Belongs to the fatty acyl-CoA reductase family.</text>
</comment>
<evidence type="ECO:0000256" key="4">
    <source>
        <dbReference type="ARBA" id="ARBA00022692"/>
    </source>
</evidence>
<dbReference type="InterPro" id="IPR036291">
    <property type="entry name" value="NAD(P)-bd_dom_sf"/>
</dbReference>
<evidence type="ECO:0000313" key="14">
    <source>
        <dbReference type="Proteomes" id="UP000053240"/>
    </source>
</evidence>
<keyword evidence="14" id="KW-1185">Reference proteome</keyword>
<feature type="domain" description="Thioester reductase (TE)" evidence="12">
    <location>
        <begin position="601"/>
        <end position="716"/>
    </location>
</feature>
<dbReference type="EMBL" id="KQ461194">
    <property type="protein sequence ID" value="KPJ06882.1"/>
    <property type="molecule type" value="Genomic_DNA"/>
</dbReference>
<dbReference type="AlphaFoldDB" id="A0A194QMY3"/>
<comment type="catalytic activity">
    <reaction evidence="9 10">
        <text>a long-chain fatty acyl-CoA + 2 NADPH + 2 H(+) = a long-chain primary fatty alcohol + 2 NADP(+) + CoA</text>
        <dbReference type="Rhea" id="RHEA:52716"/>
        <dbReference type="ChEBI" id="CHEBI:15378"/>
        <dbReference type="ChEBI" id="CHEBI:57287"/>
        <dbReference type="ChEBI" id="CHEBI:57783"/>
        <dbReference type="ChEBI" id="CHEBI:58349"/>
        <dbReference type="ChEBI" id="CHEBI:77396"/>
        <dbReference type="ChEBI" id="CHEBI:83139"/>
        <dbReference type="EC" id="1.2.1.84"/>
    </reaction>
</comment>
<dbReference type="Pfam" id="PF03015">
    <property type="entry name" value="Sterile"/>
    <property type="match status" value="1"/>
</dbReference>
<keyword evidence="5 10" id="KW-0521">NADP</keyword>
<dbReference type="GO" id="GO:0102965">
    <property type="term" value="F:alcohol-forming long-chain fatty acyl-CoA reductase activity"/>
    <property type="evidence" value="ECO:0007669"/>
    <property type="project" value="UniProtKB-EC"/>
</dbReference>
<dbReference type="Proteomes" id="UP000053240">
    <property type="component" value="Unassembled WGS sequence"/>
</dbReference>
<dbReference type="GO" id="GO:0080019">
    <property type="term" value="F:alcohol-forming very long-chain fatty acyl-CoA reductase activity"/>
    <property type="evidence" value="ECO:0007669"/>
    <property type="project" value="InterPro"/>
</dbReference>
<keyword evidence="8" id="KW-0472">Membrane</keyword>
<dbReference type="InterPro" id="IPR013120">
    <property type="entry name" value="FAR_NAD-bd"/>
</dbReference>
<keyword evidence="10" id="KW-0560">Oxidoreductase</keyword>
<gene>
    <name evidence="13" type="ORF">RR48_11381</name>
</gene>
<evidence type="ECO:0000256" key="5">
    <source>
        <dbReference type="ARBA" id="ARBA00022857"/>
    </source>
</evidence>
<evidence type="ECO:0000256" key="7">
    <source>
        <dbReference type="ARBA" id="ARBA00023098"/>
    </source>
</evidence>
<dbReference type="Pfam" id="PF07993">
    <property type="entry name" value="NAD_binding_4"/>
    <property type="match status" value="3"/>
</dbReference>
<evidence type="ECO:0000256" key="10">
    <source>
        <dbReference type="RuleBase" id="RU363097"/>
    </source>
</evidence>
<evidence type="ECO:0000259" key="12">
    <source>
        <dbReference type="Pfam" id="PF07993"/>
    </source>
</evidence>
<protein>
    <recommendedName>
        <fullName evidence="10">Fatty acyl-CoA reductase</fullName>
        <ecNumber evidence="10">1.2.1.84</ecNumber>
    </recommendedName>
</protein>
<keyword evidence="7 10" id="KW-0443">Lipid metabolism</keyword>
<proteinExistence type="inferred from homology"/>
<evidence type="ECO:0000256" key="6">
    <source>
        <dbReference type="ARBA" id="ARBA00022989"/>
    </source>
</evidence>
<dbReference type="CDD" id="cd09071">
    <property type="entry name" value="FAR_C"/>
    <property type="match status" value="1"/>
</dbReference>
<keyword evidence="6" id="KW-1133">Transmembrane helix</keyword>
<feature type="domain" description="Thioester reductase (TE)" evidence="12">
    <location>
        <begin position="720"/>
        <end position="803"/>
    </location>
</feature>
<keyword evidence="4" id="KW-0812">Transmembrane</keyword>
<reference evidence="13 14" key="1">
    <citation type="journal article" date="2015" name="Nat. Commun.">
        <title>Outbred genome sequencing and CRISPR/Cas9 gene editing in butterflies.</title>
        <authorList>
            <person name="Li X."/>
            <person name="Fan D."/>
            <person name="Zhang W."/>
            <person name="Liu G."/>
            <person name="Zhang L."/>
            <person name="Zhao L."/>
            <person name="Fang X."/>
            <person name="Chen L."/>
            <person name="Dong Y."/>
            <person name="Chen Y."/>
            <person name="Ding Y."/>
            <person name="Zhao R."/>
            <person name="Feng M."/>
            <person name="Zhu Y."/>
            <person name="Feng Y."/>
            <person name="Jiang X."/>
            <person name="Zhu D."/>
            <person name="Xiang H."/>
            <person name="Feng X."/>
            <person name="Li S."/>
            <person name="Wang J."/>
            <person name="Zhang G."/>
            <person name="Kronforst M.R."/>
            <person name="Wang W."/>
        </authorList>
    </citation>
    <scope>NUCLEOTIDE SEQUENCE [LARGE SCALE GENOMIC DNA]</scope>
    <source>
        <strain evidence="13">Ya'a_city_454_Pm</strain>
        <tissue evidence="13">Whole body</tissue>
    </source>
</reference>
<dbReference type="Gene3D" id="3.40.50.720">
    <property type="entry name" value="NAD(P)-binding Rossmann-like Domain"/>
    <property type="match status" value="3"/>
</dbReference>
<feature type="domain" description="Thioester reductase (TE)" evidence="12">
    <location>
        <begin position="24"/>
        <end position="291"/>
    </location>
</feature>
<evidence type="ECO:0000256" key="3">
    <source>
        <dbReference type="ARBA" id="ARBA00022516"/>
    </source>
</evidence>
<feature type="domain" description="Fatty acyl-CoA reductase C-terminal" evidence="11">
    <location>
        <begin position="361"/>
        <end position="441"/>
    </location>
</feature>
<evidence type="ECO:0000259" key="11">
    <source>
        <dbReference type="Pfam" id="PF03015"/>
    </source>
</evidence>
<dbReference type="GO" id="GO:0035336">
    <property type="term" value="P:long-chain fatty-acyl-CoA metabolic process"/>
    <property type="evidence" value="ECO:0007669"/>
    <property type="project" value="TreeGrafter"/>
</dbReference>
<dbReference type="CDD" id="cd05236">
    <property type="entry name" value="FAR-N_SDR_e"/>
    <property type="match status" value="1"/>
</dbReference>
<dbReference type="InterPro" id="IPR026055">
    <property type="entry name" value="FAR"/>
</dbReference>
<dbReference type="EC" id="1.2.1.84" evidence="10"/>
<dbReference type="InterPro" id="IPR033640">
    <property type="entry name" value="FAR_C"/>
</dbReference>